<evidence type="ECO:0000313" key="3">
    <source>
        <dbReference type="Proteomes" id="UP000789759"/>
    </source>
</evidence>
<proteinExistence type="predicted"/>
<feature type="compositionally biased region" description="Basic and acidic residues" evidence="1">
    <location>
        <begin position="25"/>
        <end position="34"/>
    </location>
</feature>
<comment type="caution">
    <text evidence="2">The sequence shown here is derived from an EMBL/GenBank/DDBJ whole genome shotgun (WGS) entry which is preliminary data.</text>
</comment>
<sequence length="156" mass="18029">MHNYNDNSSSNWHTILENMYQHKTQSKDAKKEPFLESTKGTENLTKVSVESSSKSLEPNQNDRPKVNELAQEESTSEKENNIISINGNENLENMIDEERNVELNNNMIQDSQVIMENIKYLEINKTTNMNCNETEPSDDGFTTVIYKKHKVKTKNN</sequence>
<accession>A0A9N9AJC1</accession>
<gene>
    <name evidence="2" type="ORF">CPELLU_LOCUS4018</name>
</gene>
<evidence type="ECO:0000313" key="2">
    <source>
        <dbReference type="EMBL" id="CAG8534802.1"/>
    </source>
</evidence>
<keyword evidence="3" id="KW-1185">Reference proteome</keyword>
<feature type="region of interest" description="Disordered" evidence="1">
    <location>
        <begin position="23"/>
        <end position="84"/>
    </location>
</feature>
<protein>
    <submittedName>
        <fullName evidence="2">4870_t:CDS:1</fullName>
    </submittedName>
</protein>
<organism evidence="2 3">
    <name type="scientific">Cetraspora pellucida</name>
    <dbReference type="NCBI Taxonomy" id="1433469"/>
    <lineage>
        <taxon>Eukaryota</taxon>
        <taxon>Fungi</taxon>
        <taxon>Fungi incertae sedis</taxon>
        <taxon>Mucoromycota</taxon>
        <taxon>Glomeromycotina</taxon>
        <taxon>Glomeromycetes</taxon>
        <taxon>Diversisporales</taxon>
        <taxon>Gigasporaceae</taxon>
        <taxon>Cetraspora</taxon>
    </lineage>
</organism>
<reference evidence="2" key="1">
    <citation type="submission" date="2021-06" db="EMBL/GenBank/DDBJ databases">
        <authorList>
            <person name="Kallberg Y."/>
            <person name="Tangrot J."/>
            <person name="Rosling A."/>
        </authorList>
    </citation>
    <scope>NUCLEOTIDE SEQUENCE</scope>
    <source>
        <strain evidence="2">FL966</strain>
    </source>
</reference>
<name>A0A9N9AJC1_9GLOM</name>
<feature type="compositionally biased region" description="Low complexity" evidence="1">
    <location>
        <begin position="44"/>
        <end position="57"/>
    </location>
</feature>
<dbReference type="EMBL" id="CAJVQA010002042">
    <property type="protein sequence ID" value="CAG8534802.1"/>
    <property type="molecule type" value="Genomic_DNA"/>
</dbReference>
<dbReference type="AlphaFoldDB" id="A0A9N9AJC1"/>
<evidence type="ECO:0000256" key="1">
    <source>
        <dbReference type="SAM" id="MobiDB-lite"/>
    </source>
</evidence>
<dbReference type="Proteomes" id="UP000789759">
    <property type="component" value="Unassembled WGS sequence"/>
</dbReference>